<evidence type="ECO:0000256" key="10">
    <source>
        <dbReference type="SAM" id="Phobius"/>
    </source>
</evidence>
<dbReference type="STRING" id="535722.E4UUW6"/>
<dbReference type="Proteomes" id="UP000002669">
    <property type="component" value="Unassembled WGS sequence"/>
</dbReference>
<dbReference type="PANTHER" id="PTHR24287">
    <property type="entry name" value="P450, PUTATIVE (EUROFUNG)-RELATED"/>
    <property type="match status" value="1"/>
</dbReference>
<evidence type="ECO:0000256" key="7">
    <source>
        <dbReference type="PIRSR" id="PIRSR602401-1"/>
    </source>
</evidence>
<dbReference type="AlphaFoldDB" id="E4UUW6"/>
<keyword evidence="3 7" id="KW-0479">Metal-binding</keyword>
<dbReference type="OMA" id="WFLNMNF"/>
<dbReference type="PANTHER" id="PTHR24287:SF17">
    <property type="entry name" value="P450, PUTATIVE (EUROFUNG)-RELATED"/>
    <property type="match status" value="1"/>
</dbReference>
<dbReference type="InterPro" id="IPR036396">
    <property type="entry name" value="Cyt_P450_sf"/>
</dbReference>
<sequence>MDNSKSFVISYALFAALAVAILHLVYKRIRLSIERSKFKKAYNCQPVPKYPHKDPIFGYDYWSALNKAAESQTLLEWIRKQYQQHGNTYYARLHTTNVISTCDPENLKAMHSTNFKDFAIDARRKLAFIPLLGAHSVLLANGPVWEHKRAMLKPSFSRDQYTNLPLFERHVRHLIQAVKREGAGGKQIDLADFFLCLTVDITSELMYGTSIGLLLSDNKDLVHDMTQAAEGGHARWLLVILAKIIGNSTFTNSVSSVRKFMERFVDEAIAYRNSTSTNDLLSKSPRAKSEPEDVSESPETSDRVIYLRKLALATSDREALMDELTTILFAGRDTTAALLTNLFFLLSRRPDVYAKLRAEIGTLGGRKPTFKELKSLTYLQNCLSEALRLHPVIPINTRMAIADTVLPSGGGISGKSPIFVSAGTNIAFHVTALHRRKDLWGEDADEFRPERWEQIKGQGAWMYQPFGGGPRNCPGQHLSLTEAAYTTMRLVEEFSRIESRDDQPWTERIALTCTNANGARVALVDA</sequence>
<reference evidence="12" key="1">
    <citation type="journal article" date="2012" name="MBio">
        <title>Comparative genome analysis of Trichophyton rubrum and related dermatophytes reveals candidate genes involved in infection.</title>
        <authorList>
            <person name="Martinez D.A."/>
            <person name="Oliver B.G."/>
            <person name="Graeser Y."/>
            <person name="Goldberg J.M."/>
            <person name="Li W."/>
            <person name="Martinez-Rossi N.M."/>
            <person name="Monod M."/>
            <person name="Shelest E."/>
            <person name="Barton R.C."/>
            <person name="Birch E."/>
            <person name="Brakhage A.A."/>
            <person name="Chen Z."/>
            <person name="Gurr S.J."/>
            <person name="Heiman D."/>
            <person name="Heitman J."/>
            <person name="Kosti I."/>
            <person name="Rossi A."/>
            <person name="Saif S."/>
            <person name="Samalova M."/>
            <person name="Saunders C.W."/>
            <person name="Shea T."/>
            <person name="Summerbell R.C."/>
            <person name="Xu J."/>
            <person name="Young S."/>
            <person name="Zeng Q."/>
            <person name="Birren B.W."/>
            <person name="Cuomo C.A."/>
            <person name="White T.C."/>
        </authorList>
    </citation>
    <scope>NUCLEOTIDE SEQUENCE [LARGE SCALE GENOMIC DNA]</scope>
    <source>
        <strain evidence="12">ATCC MYA-4604 / CBS 118893</strain>
    </source>
</reference>
<dbReference type="VEuPathDB" id="FungiDB:MGYG_04086"/>
<keyword evidence="10" id="KW-1133">Transmembrane helix</keyword>
<feature type="binding site" description="axial binding residue" evidence="7">
    <location>
        <position position="473"/>
    </location>
    <ligand>
        <name>heme</name>
        <dbReference type="ChEBI" id="CHEBI:30413"/>
    </ligand>
    <ligandPart>
        <name>Fe</name>
        <dbReference type="ChEBI" id="CHEBI:18248"/>
    </ligandPart>
</feature>
<dbReference type="GO" id="GO:0004497">
    <property type="term" value="F:monooxygenase activity"/>
    <property type="evidence" value="ECO:0007669"/>
    <property type="project" value="UniProtKB-KW"/>
</dbReference>
<dbReference type="Pfam" id="PF00067">
    <property type="entry name" value="p450"/>
    <property type="match status" value="1"/>
</dbReference>
<evidence type="ECO:0000256" key="3">
    <source>
        <dbReference type="ARBA" id="ARBA00022723"/>
    </source>
</evidence>
<dbReference type="HOGENOM" id="CLU_001570_27_0_1"/>
<comment type="similarity">
    <text evidence="2 8">Belongs to the cytochrome P450 family.</text>
</comment>
<name>E4UUW6_ARTGP</name>
<evidence type="ECO:0000256" key="5">
    <source>
        <dbReference type="ARBA" id="ARBA00023004"/>
    </source>
</evidence>
<dbReference type="eggNOG" id="KOG0157">
    <property type="taxonomic scope" value="Eukaryota"/>
</dbReference>
<dbReference type="InterPro" id="IPR017972">
    <property type="entry name" value="Cyt_P450_CS"/>
</dbReference>
<dbReference type="InterPro" id="IPR001128">
    <property type="entry name" value="Cyt_P450"/>
</dbReference>
<evidence type="ECO:0000256" key="1">
    <source>
        <dbReference type="ARBA" id="ARBA00001971"/>
    </source>
</evidence>
<dbReference type="CDD" id="cd11063">
    <property type="entry name" value="CYP52"/>
    <property type="match status" value="1"/>
</dbReference>
<dbReference type="GeneID" id="10029199"/>
<dbReference type="OrthoDB" id="1470350at2759"/>
<dbReference type="RefSeq" id="XP_003173913.1">
    <property type="nucleotide sequence ID" value="XM_003173865.1"/>
</dbReference>
<dbReference type="GO" id="GO:0016705">
    <property type="term" value="F:oxidoreductase activity, acting on paired donors, with incorporation or reduction of molecular oxygen"/>
    <property type="evidence" value="ECO:0007669"/>
    <property type="project" value="InterPro"/>
</dbReference>
<evidence type="ECO:0000313" key="12">
    <source>
        <dbReference type="Proteomes" id="UP000002669"/>
    </source>
</evidence>
<evidence type="ECO:0000256" key="4">
    <source>
        <dbReference type="ARBA" id="ARBA00023002"/>
    </source>
</evidence>
<comment type="cofactor">
    <cofactor evidence="1 7">
        <name>heme</name>
        <dbReference type="ChEBI" id="CHEBI:30413"/>
    </cofactor>
</comment>
<keyword evidence="10" id="KW-0812">Transmembrane</keyword>
<dbReference type="EMBL" id="DS989824">
    <property type="protein sequence ID" value="EFR01083.1"/>
    <property type="molecule type" value="Genomic_DNA"/>
</dbReference>
<dbReference type="InterPro" id="IPR002401">
    <property type="entry name" value="Cyt_P450_E_grp-I"/>
</dbReference>
<evidence type="ECO:0000313" key="11">
    <source>
        <dbReference type="EMBL" id="EFR01083.1"/>
    </source>
</evidence>
<evidence type="ECO:0000256" key="8">
    <source>
        <dbReference type="RuleBase" id="RU000461"/>
    </source>
</evidence>
<keyword evidence="10" id="KW-0472">Membrane</keyword>
<dbReference type="PROSITE" id="PS00086">
    <property type="entry name" value="CYTOCHROME_P450"/>
    <property type="match status" value="1"/>
</dbReference>
<evidence type="ECO:0000256" key="9">
    <source>
        <dbReference type="SAM" id="MobiDB-lite"/>
    </source>
</evidence>
<dbReference type="GO" id="GO:0020037">
    <property type="term" value="F:heme binding"/>
    <property type="evidence" value="ECO:0007669"/>
    <property type="project" value="InterPro"/>
</dbReference>
<protein>
    <recommendedName>
        <fullName evidence="13">N-alkane-inducible cytochrome P450</fullName>
    </recommendedName>
</protein>
<keyword evidence="12" id="KW-1185">Reference proteome</keyword>
<dbReference type="PRINTS" id="PR00463">
    <property type="entry name" value="EP450I"/>
</dbReference>
<keyword evidence="5 7" id="KW-0408">Iron</keyword>
<gene>
    <name evidence="11" type="ORF">MGYG_04086</name>
</gene>
<dbReference type="InParanoid" id="E4UUW6"/>
<dbReference type="GO" id="GO:0005506">
    <property type="term" value="F:iron ion binding"/>
    <property type="evidence" value="ECO:0007669"/>
    <property type="project" value="InterPro"/>
</dbReference>
<dbReference type="SUPFAM" id="SSF48264">
    <property type="entry name" value="Cytochrome P450"/>
    <property type="match status" value="1"/>
</dbReference>
<feature type="transmembrane region" description="Helical" evidence="10">
    <location>
        <begin position="6"/>
        <end position="26"/>
    </location>
</feature>
<keyword evidence="6 8" id="KW-0503">Monooxygenase</keyword>
<evidence type="ECO:0000256" key="6">
    <source>
        <dbReference type="ARBA" id="ARBA00023033"/>
    </source>
</evidence>
<dbReference type="InterPro" id="IPR047146">
    <property type="entry name" value="Cyt_P450_E_CYP52_fungi"/>
</dbReference>
<dbReference type="PRINTS" id="PR00385">
    <property type="entry name" value="P450"/>
</dbReference>
<accession>E4UUW6</accession>
<evidence type="ECO:0000256" key="2">
    <source>
        <dbReference type="ARBA" id="ARBA00010617"/>
    </source>
</evidence>
<organism evidence="12">
    <name type="scientific">Arthroderma gypseum (strain ATCC MYA-4604 / CBS 118893)</name>
    <name type="common">Microsporum gypseum</name>
    <dbReference type="NCBI Taxonomy" id="535722"/>
    <lineage>
        <taxon>Eukaryota</taxon>
        <taxon>Fungi</taxon>
        <taxon>Dikarya</taxon>
        <taxon>Ascomycota</taxon>
        <taxon>Pezizomycotina</taxon>
        <taxon>Eurotiomycetes</taxon>
        <taxon>Eurotiomycetidae</taxon>
        <taxon>Onygenales</taxon>
        <taxon>Arthrodermataceae</taxon>
        <taxon>Nannizzia</taxon>
    </lineage>
</organism>
<keyword evidence="4 8" id="KW-0560">Oxidoreductase</keyword>
<dbReference type="Gene3D" id="1.10.630.10">
    <property type="entry name" value="Cytochrome P450"/>
    <property type="match status" value="1"/>
</dbReference>
<keyword evidence="7 8" id="KW-0349">Heme</keyword>
<evidence type="ECO:0008006" key="13">
    <source>
        <dbReference type="Google" id="ProtNLM"/>
    </source>
</evidence>
<proteinExistence type="inferred from homology"/>
<feature type="region of interest" description="Disordered" evidence="9">
    <location>
        <begin position="278"/>
        <end position="299"/>
    </location>
</feature>